<keyword evidence="4" id="KW-1185">Reference proteome</keyword>
<dbReference type="SMART" id="SM00091">
    <property type="entry name" value="PAS"/>
    <property type="match status" value="4"/>
</dbReference>
<dbReference type="NCBIfam" id="TIGR00229">
    <property type="entry name" value="sensory_box"/>
    <property type="match status" value="2"/>
</dbReference>
<dbReference type="SUPFAM" id="SSF55785">
    <property type="entry name" value="PYP-like sensor domain (PAS domain)"/>
    <property type="match status" value="3"/>
</dbReference>
<dbReference type="Gene3D" id="3.30.450.20">
    <property type="entry name" value="PAS domain"/>
    <property type="match status" value="3"/>
</dbReference>
<accession>A0AAD5Y3L5</accession>
<dbReference type="InterPro" id="IPR052994">
    <property type="entry name" value="Tiny_macrocysts_regulators"/>
</dbReference>
<feature type="transmembrane region" description="Helical" evidence="1">
    <location>
        <begin position="7"/>
        <end position="30"/>
    </location>
</feature>
<dbReference type="Pfam" id="PF13426">
    <property type="entry name" value="PAS_9"/>
    <property type="match status" value="2"/>
</dbReference>
<dbReference type="EMBL" id="JADGJW010000009">
    <property type="protein sequence ID" value="KAJ3227912.1"/>
    <property type="molecule type" value="Genomic_DNA"/>
</dbReference>
<dbReference type="InterPro" id="IPR057352">
    <property type="entry name" value="TPR_TmcB/C"/>
</dbReference>
<proteinExistence type="predicted"/>
<feature type="transmembrane region" description="Helical" evidence="1">
    <location>
        <begin position="1527"/>
        <end position="1546"/>
    </location>
</feature>
<dbReference type="CDD" id="cd00130">
    <property type="entry name" value="PAS"/>
    <property type="match status" value="3"/>
</dbReference>
<feature type="transmembrane region" description="Helical" evidence="1">
    <location>
        <begin position="1029"/>
        <end position="1050"/>
    </location>
</feature>
<evidence type="ECO:0000259" key="2">
    <source>
        <dbReference type="PROSITE" id="PS50112"/>
    </source>
</evidence>
<name>A0AAD5Y3L5_9FUNG</name>
<feature type="domain" description="PAS" evidence="2">
    <location>
        <begin position="450"/>
        <end position="487"/>
    </location>
</feature>
<feature type="domain" description="PAS" evidence="2">
    <location>
        <begin position="330"/>
        <end position="372"/>
    </location>
</feature>
<protein>
    <recommendedName>
        <fullName evidence="2">PAS domain-containing protein</fullName>
    </recommendedName>
</protein>
<evidence type="ECO:0000256" key="1">
    <source>
        <dbReference type="SAM" id="Phobius"/>
    </source>
</evidence>
<dbReference type="InterPro" id="IPR000014">
    <property type="entry name" value="PAS"/>
</dbReference>
<dbReference type="PROSITE" id="PS50112">
    <property type="entry name" value="PAS"/>
    <property type="match status" value="2"/>
</dbReference>
<reference evidence="3" key="1">
    <citation type="submission" date="2020-05" db="EMBL/GenBank/DDBJ databases">
        <title>Phylogenomic resolution of chytrid fungi.</title>
        <authorList>
            <person name="Stajich J.E."/>
            <person name="Amses K."/>
            <person name="Simmons R."/>
            <person name="Seto K."/>
            <person name="Myers J."/>
            <person name="Bonds A."/>
            <person name="Quandt C.A."/>
            <person name="Barry K."/>
            <person name="Liu P."/>
            <person name="Grigoriev I."/>
            <person name="Longcore J.E."/>
            <person name="James T.Y."/>
        </authorList>
    </citation>
    <scope>NUCLEOTIDE SEQUENCE</scope>
    <source>
        <strain evidence="3">JEL0476</strain>
    </source>
</reference>
<evidence type="ECO:0000313" key="3">
    <source>
        <dbReference type="EMBL" id="KAJ3227912.1"/>
    </source>
</evidence>
<dbReference type="PANTHER" id="PTHR31600:SF2">
    <property type="entry name" value="GAMETE ENRICHED GENE 10 PROTEIN-RELATED"/>
    <property type="match status" value="1"/>
</dbReference>
<keyword evidence="1" id="KW-0472">Membrane</keyword>
<comment type="caution">
    <text evidence="3">The sequence shown here is derived from an EMBL/GenBank/DDBJ whole genome shotgun (WGS) entry which is preliminary data.</text>
</comment>
<dbReference type="PANTHER" id="PTHR31600">
    <property type="entry name" value="TINY MACROCYSTS PROTEIN B-RELATED"/>
    <property type="match status" value="1"/>
</dbReference>
<gene>
    <name evidence="3" type="ORF">HK099_008324</name>
</gene>
<organism evidence="3 4">
    <name type="scientific">Clydaea vesicula</name>
    <dbReference type="NCBI Taxonomy" id="447962"/>
    <lineage>
        <taxon>Eukaryota</taxon>
        <taxon>Fungi</taxon>
        <taxon>Fungi incertae sedis</taxon>
        <taxon>Chytridiomycota</taxon>
        <taxon>Chytridiomycota incertae sedis</taxon>
        <taxon>Chytridiomycetes</taxon>
        <taxon>Lobulomycetales</taxon>
        <taxon>Lobulomycetaceae</taxon>
        <taxon>Clydaea</taxon>
    </lineage>
</organism>
<keyword evidence="1" id="KW-0812">Transmembrane</keyword>
<dbReference type="Proteomes" id="UP001211065">
    <property type="component" value="Unassembled WGS sequence"/>
</dbReference>
<sequence>MERSNEWHAGIVAVQWWICLCCLISIQVYSSPGYGEAVPERALDFILMFGTVPSFLSGKYIIGLRYQQLEIDTNNEYLAITERCVLELKESPKLKMLSRKASVSRGYVKPRKSILNKEKDELSSLECGVQEDFASMLPKSIKVLSKILIELTGRKLSCDPTDSDRIATAHNFYKFAELDISFIVRYGIFVSMMVVKKNEAMRKTKGNEELNLMGYIEFQKFLIEAKIYTELTVKSIHRFWSLLLSPSITLDSFNDASKNIECYATKAQEIFLDAISKYPKAHKILESYGKFIDICLNDSDEAEKCRHKAQELRIFEQGLTGESGESEMLNSDNALLTVNREGWIERVNKQCLKLFGYSENEMVGRHLNIVIPRPWREFHSRFMNAEAQDNLSPKDSMVIGKPREVYALHKLGYAFEINIEIGENYNEEKGCKVFVAMITEKSQPEDVYTLISNPKNDVMLINKAIIEFFGYTSLDLVGKSVKLLFPETHKDAFIKSLTQYQDDYLNFDINLDYRKPFPIQKKNGEICPMIITFNDFALNGELYLKIRMTDVSKFRAEIITDGFGLIQSCNSNFSLVYGYDLTSVIGKSINILMNPETAEVHDFYFQKYRSMSGCEPLYGKQIVVNTFHADGSLIKAKLSIVRTDDLTSNESSTMRFKGFLCQCLESEKINYPRQLFSGANAVQFNDEFSINKVERRLLTELGYSPADWKKIKGCKMEILIPSVVDINKGLIKNSVEFQNVLFMAKLLSATGELIPNCIYFETVNHCATMYTYNLTGHSTLVKINRSGKIKYVGINGEVLFGQKPSELLGVNIQEILKEDPSNLIPADTKYSGTGLFKDGLGKYIEFPVEYEIGTDMEDNICCKIKYISTGETMSSETFNKLQEEANCKKKDIQPEKIVRNKPALKFASDNESQILSMIATDANTKIDFPSQAKCPIMQAMGSKNGITSASFENHLPLKEPSSSVKTPVRDMGKDELRKHSSQLSLVSAVSGVSGHSGVSGVSSVVEEKLADIRRGKQRNPIIQSLVKRIYFGLFMCILCVFACIANILIVTANKEELINSLYEAKVMESSYNRIMALSRDLVFITTPNATTTNCSWLDSSNYTDKCNMLKTCDVPLKDMIRINLITETEQLTTNLKLFQKNYDSYREVGSDLDIFLSSQVTLRILYSASDASVTYTASSFWDVWNQFDINSNALIKYMNVTTTRHQWAFIIINREVFANLFNNLQRYIIDTITADTKYRNNLIIIMPAALLIVLLLIFHAIIYPAIVKFNKKRLVLLQTVLSIPKSSICEMIVKQYSLDEDEEEPSQDHFADEVKKINKLKKNASENTVIVIPTTIQALWINLTSSNIDFVYDSVGEMLYINSEIQTVKWNLQSLIDNNCENSQFCVPFSESRNTLNRSITEIQETFHQFVQAQNNDPEISSLLYKNFCYSDNPAFCNASLTDPRIRHHLGVPSDFVQKTTRGISTLFYNIILASYRILMQSGLGYVDMDLYWFSSQAIDYEVSYATDAMLGYYFSTAIRRIKTLRYTGLAVYSATLVYILFLYFYAFASLKRNLQQLSNHSNNGIIFFFNFIHIIYRTSLLVLFMLPRNLISKNRKIRDYINNIYADLSQR</sequence>
<feature type="transmembrane region" description="Helical" evidence="1">
    <location>
        <begin position="1242"/>
        <end position="1266"/>
    </location>
</feature>
<evidence type="ECO:0000313" key="4">
    <source>
        <dbReference type="Proteomes" id="UP001211065"/>
    </source>
</evidence>
<dbReference type="Pfam" id="PF25474">
    <property type="entry name" value="TPR_TmcB"/>
    <property type="match status" value="1"/>
</dbReference>
<dbReference type="InterPro" id="IPR035965">
    <property type="entry name" value="PAS-like_dom_sf"/>
</dbReference>
<keyword evidence="1" id="KW-1133">Transmembrane helix</keyword>
<feature type="transmembrane region" description="Helical" evidence="1">
    <location>
        <begin position="1566"/>
        <end position="1587"/>
    </location>
</feature>